<dbReference type="GO" id="GO:0005737">
    <property type="term" value="C:cytoplasm"/>
    <property type="evidence" value="ECO:0007669"/>
    <property type="project" value="TreeGrafter"/>
</dbReference>
<accession>A0A4Y7T1B9</accession>
<dbReference type="InterPro" id="IPR000999">
    <property type="entry name" value="RNase_III_dom"/>
</dbReference>
<feature type="compositionally biased region" description="Low complexity" evidence="7">
    <location>
        <begin position="621"/>
        <end position="630"/>
    </location>
</feature>
<dbReference type="GO" id="GO:0005634">
    <property type="term" value="C:nucleus"/>
    <property type="evidence" value="ECO:0007669"/>
    <property type="project" value="TreeGrafter"/>
</dbReference>
<gene>
    <name evidence="11" type="ORF">FA13DRAFT_1736207</name>
</gene>
<feature type="compositionally biased region" description="Low complexity" evidence="7">
    <location>
        <begin position="128"/>
        <end position="145"/>
    </location>
</feature>
<feature type="domain" description="Helicase C-terminal" evidence="9">
    <location>
        <begin position="232"/>
        <end position="406"/>
    </location>
</feature>
<evidence type="ECO:0000313" key="11">
    <source>
        <dbReference type="EMBL" id="TEB27744.1"/>
    </source>
</evidence>
<feature type="domain" description="RNase III" evidence="8">
    <location>
        <begin position="1160"/>
        <end position="1358"/>
    </location>
</feature>
<dbReference type="Gene3D" id="3.40.50.300">
    <property type="entry name" value="P-loop containing nucleotide triphosphate hydrolases"/>
    <property type="match status" value="1"/>
</dbReference>
<name>A0A4Y7T1B9_COPMI</name>
<dbReference type="Proteomes" id="UP000298030">
    <property type="component" value="Unassembled WGS sequence"/>
</dbReference>
<feature type="region of interest" description="Disordered" evidence="7">
    <location>
        <begin position="601"/>
        <end position="636"/>
    </location>
</feature>
<evidence type="ECO:0000256" key="1">
    <source>
        <dbReference type="ARBA" id="ARBA00022737"/>
    </source>
</evidence>
<dbReference type="InterPro" id="IPR005034">
    <property type="entry name" value="Dicer_dimerisation"/>
</dbReference>
<dbReference type="STRING" id="71717.A0A4Y7T1B9"/>
<feature type="compositionally biased region" description="Basic and acidic residues" evidence="7">
    <location>
        <begin position="382"/>
        <end position="395"/>
    </location>
</feature>
<organism evidence="11 12">
    <name type="scientific">Coprinellus micaceus</name>
    <name type="common">Glistening ink-cap mushroom</name>
    <name type="synonym">Coprinus micaceus</name>
    <dbReference type="NCBI Taxonomy" id="71717"/>
    <lineage>
        <taxon>Eukaryota</taxon>
        <taxon>Fungi</taxon>
        <taxon>Dikarya</taxon>
        <taxon>Basidiomycota</taxon>
        <taxon>Agaricomycotina</taxon>
        <taxon>Agaricomycetes</taxon>
        <taxon>Agaricomycetidae</taxon>
        <taxon>Agaricales</taxon>
        <taxon>Agaricineae</taxon>
        <taxon>Psathyrellaceae</taxon>
        <taxon>Coprinellus</taxon>
    </lineage>
</organism>
<evidence type="ECO:0000256" key="7">
    <source>
        <dbReference type="SAM" id="MobiDB-lite"/>
    </source>
</evidence>
<evidence type="ECO:0000259" key="9">
    <source>
        <dbReference type="PROSITE" id="PS51194"/>
    </source>
</evidence>
<evidence type="ECO:0000256" key="5">
    <source>
        <dbReference type="ARBA" id="ARBA00022840"/>
    </source>
</evidence>
<evidence type="ECO:0000313" key="12">
    <source>
        <dbReference type="Proteomes" id="UP000298030"/>
    </source>
</evidence>
<dbReference type="Gene3D" id="3.30.160.380">
    <property type="entry name" value="Dicer dimerisation domain"/>
    <property type="match status" value="1"/>
</dbReference>
<evidence type="ECO:0000256" key="6">
    <source>
        <dbReference type="PROSITE-ProRule" id="PRU00657"/>
    </source>
</evidence>
<feature type="compositionally biased region" description="Basic and acidic residues" evidence="7">
    <location>
        <begin position="601"/>
        <end position="615"/>
    </location>
</feature>
<dbReference type="EMBL" id="QPFP01000037">
    <property type="protein sequence ID" value="TEB27744.1"/>
    <property type="molecule type" value="Genomic_DNA"/>
</dbReference>
<dbReference type="GO" id="GO:0004386">
    <property type="term" value="F:helicase activity"/>
    <property type="evidence" value="ECO:0007669"/>
    <property type="project" value="UniProtKB-KW"/>
</dbReference>
<feature type="compositionally biased region" description="Basic residues" evidence="7">
    <location>
        <begin position="1078"/>
        <end position="1089"/>
    </location>
</feature>
<dbReference type="PROSITE" id="PS00517">
    <property type="entry name" value="RNASE_3_1"/>
    <property type="match status" value="1"/>
</dbReference>
<dbReference type="OrthoDB" id="416741at2759"/>
<feature type="region of interest" description="Disordered" evidence="7">
    <location>
        <begin position="382"/>
        <end position="435"/>
    </location>
</feature>
<keyword evidence="1" id="KW-0677">Repeat</keyword>
<keyword evidence="5" id="KW-0067">ATP-binding</keyword>
<dbReference type="SUPFAM" id="SSF69065">
    <property type="entry name" value="RNase III domain-like"/>
    <property type="match status" value="2"/>
</dbReference>
<dbReference type="SMART" id="SM00535">
    <property type="entry name" value="RIBOc"/>
    <property type="match status" value="1"/>
</dbReference>
<evidence type="ECO:0000256" key="4">
    <source>
        <dbReference type="ARBA" id="ARBA00022806"/>
    </source>
</evidence>
<proteinExistence type="predicted"/>
<keyword evidence="2" id="KW-0547">Nucleotide-binding</keyword>
<dbReference type="Pfam" id="PF00636">
    <property type="entry name" value="Ribonuclease_3"/>
    <property type="match status" value="1"/>
</dbReference>
<dbReference type="PROSITE" id="PS50142">
    <property type="entry name" value="RNASE_3_2"/>
    <property type="match status" value="2"/>
</dbReference>
<evidence type="ECO:0000259" key="8">
    <source>
        <dbReference type="PROSITE" id="PS50142"/>
    </source>
</evidence>
<dbReference type="Pfam" id="PF00271">
    <property type="entry name" value="Helicase_C"/>
    <property type="match status" value="1"/>
</dbReference>
<keyword evidence="12" id="KW-1185">Reference proteome</keyword>
<feature type="domain" description="RNase III" evidence="8">
    <location>
        <begin position="951"/>
        <end position="1115"/>
    </location>
</feature>
<dbReference type="InterPro" id="IPR027417">
    <property type="entry name" value="P-loop_NTPase"/>
</dbReference>
<feature type="compositionally biased region" description="Basic and acidic residues" evidence="7">
    <location>
        <begin position="1028"/>
        <end position="1037"/>
    </location>
</feature>
<dbReference type="SUPFAM" id="SSF52540">
    <property type="entry name" value="P-loop containing nucleoside triphosphate hydrolases"/>
    <property type="match status" value="1"/>
</dbReference>
<evidence type="ECO:0000256" key="3">
    <source>
        <dbReference type="ARBA" id="ARBA00022801"/>
    </source>
</evidence>
<dbReference type="PANTHER" id="PTHR14950">
    <property type="entry name" value="DICER-RELATED"/>
    <property type="match status" value="1"/>
</dbReference>
<keyword evidence="6" id="KW-0694">RNA-binding</keyword>
<feature type="region of interest" description="Disordered" evidence="7">
    <location>
        <begin position="274"/>
        <end position="298"/>
    </location>
</feature>
<sequence>MSKEYVRVDQKLSKVLSKKDSFTHKGLRDFERAAVDILYTLGSWACDWFVWSVVERAKQAANPFAYAGGGGGVTNALGLEKRYLSQILEGVMLSPPSYYEDDIVGECSDKVRVLIEALLDEKEEAESHSSSSVSASASASATGEGTESKPEPEGFSGLVFVQRRDASTTRRRRMRSGSGRCLGAVTVVLWRRVLPRVVFREEGNEGGERKEEEEVKEGKRLRRRWRLRKSCWLRRIKGKVWPTRTRICLSTRTPSRRKDKGKGKLKEMGRLTRKVIKGKPPGPEPSSRPPKAHSAKAQQAILAEFRSGEKNLIISTAVAEEGIDIQACGCVVRWDPPQNMASWVQSRADKAMGNVEKWRQMEERMVAESQMRVARFQEEEGRVEASLGEDGREEVGDWDEELRSEETGATINPHSATTPSRTTPSPTPRGPLNTPAYTGPWSSTVHLPRSLPIPKRAFSTLPNMYPTKLSAHRHAAFQAYKTLFEWGLLNENLLPLGTGVGLTEEEEEVKRVLEEVERREGLVGVKVQVDPWERLIDSTGDAYDADAVVLGSGTGRVAGDSTPTTPTGEKGERRWYVSTMEIDGLPPLLFFTLRPMEEVSREEGPELHRPGREATRVSVTPRMPSSSSGMEGEREGFEAVGDGEDVVRKAREYTRTVFWMDWENLDFAYLFLPVSWCPELATATAGTSTSSSSTSLPPAPSASTVRQTPLESGVWAERRQKLASLQESGVVRPFRPDMAYLLPGDVYASNFGHSEDVVIVRKHVGQGRPLRFVGWQWESLGEDGEERRVEKEKEKEKVVLQEKTNGQGVEGAGMAMDVDNGPVEAVDVVMKDARDDQEKLEITYPLMIVESFPPRTNFLHPLPASPVTPSTSQDSAMGNSSTLSSSRRSLRWIGNNLTVSSFRQRHWTSPSPSPLLSIPRPLLTVALTAPVSGEHYNYQRPRDARRRRPQLYSEYPMWHEGYLTRAKDHAVSNVKLAKECFGRGVFRWIVRDRLLGRKWAPRYAPGPNGKKEVVAKEVVGKVNGKQKGVGDKEKKDMIPSVPLLEPAGHAQGESSARTVDTSAEHKENASNPSERPSNGKKKKKGKGQGKKQELSTKVLADVVEALIGAAYEHGGFDLGYECAKFFDLGVKWQPLTSRLAHVQANIPPDTSIGIKIPAQIADVESMIGYTFKHKILLIEALTHASYGDNAATISYERLEFLGDSILDMIVTDYLYHAPGKTYSPGHMHIRKSAVVNGHFLAYICLGLKHTSRAVMPQPVTTDEDGELPRNPYARKIEFEQGVDEQEIYLWQCLLHSNQGVLEDQTNTFTRYEKWREVIQHALENETVFPWAALTRLQAPKFFSDIVEAVIGAVFLDCGGNMGTIKDFLWGIGILPVLERIVADDVDVLHPVSRVAMWASRNEKRVEFEFEHERGDISCVILVDGEEEVRETEKFRGKTSQEEVKYAVAEKAIKQFKLRDTGAKTGIGDKWKRAGSRPKRKRRSEE</sequence>
<dbReference type="PROSITE" id="PS51327">
    <property type="entry name" value="DICER_DSRBF"/>
    <property type="match status" value="1"/>
</dbReference>
<feature type="compositionally biased region" description="Basic residues" evidence="7">
    <location>
        <begin position="1472"/>
        <end position="1485"/>
    </location>
</feature>
<dbReference type="InterPro" id="IPR036389">
    <property type="entry name" value="RNase_III_sf"/>
</dbReference>
<dbReference type="Gene3D" id="1.10.1520.10">
    <property type="entry name" value="Ribonuclease III domain"/>
    <property type="match status" value="2"/>
</dbReference>
<feature type="region of interest" description="Disordered" evidence="7">
    <location>
        <begin position="125"/>
        <end position="176"/>
    </location>
</feature>
<feature type="region of interest" description="Disordered" evidence="7">
    <location>
        <begin position="1464"/>
        <end position="1485"/>
    </location>
</feature>
<feature type="region of interest" description="Disordered" evidence="7">
    <location>
        <begin position="1024"/>
        <end position="1093"/>
    </location>
</feature>
<keyword evidence="4" id="KW-0347">Helicase</keyword>
<dbReference type="SMART" id="SM00490">
    <property type="entry name" value="HELICc"/>
    <property type="match status" value="1"/>
</dbReference>
<dbReference type="PANTHER" id="PTHR14950:SF37">
    <property type="entry name" value="ENDORIBONUCLEASE DICER"/>
    <property type="match status" value="1"/>
</dbReference>
<evidence type="ECO:0008006" key="13">
    <source>
        <dbReference type="Google" id="ProtNLM"/>
    </source>
</evidence>
<dbReference type="GO" id="GO:0030422">
    <property type="term" value="P:siRNA processing"/>
    <property type="evidence" value="ECO:0007669"/>
    <property type="project" value="TreeGrafter"/>
</dbReference>
<dbReference type="CDD" id="cd00593">
    <property type="entry name" value="RIBOc"/>
    <property type="match status" value="1"/>
</dbReference>
<dbReference type="InterPro" id="IPR038248">
    <property type="entry name" value="Dicer_dimer_sf"/>
</dbReference>
<evidence type="ECO:0000259" key="10">
    <source>
        <dbReference type="PROSITE" id="PS51327"/>
    </source>
</evidence>
<feature type="compositionally biased region" description="Low complexity" evidence="7">
    <location>
        <begin position="685"/>
        <end position="704"/>
    </location>
</feature>
<dbReference type="GO" id="GO:0003723">
    <property type="term" value="F:RNA binding"/>
    <property type="evidence" value="ECO:0007669"/>
    <property type="project" value="UniProtKB-UniRule"/>
</dbReference>
<keyword evidence="3" id="KW-0378">Hydrolase</keyword>
<protein>
    <recommendedName>
        <fullName evidence="13">RNase III domain-containing protein</fullName>
    </recommendedName>
</protein>
<dbReference type="Pfam" id="PF03368">
    <property type="entry name" value="Dicer_dimer"/>
    <property type="match status" value="1"/>
</dbReference>
<comment type="caution">
    <text evidence="11">The sequence shown here is derived from an EMBL/GenBank/DDBJ whole genome shotgun (WGS) entry which is preliminary data.</text>
</comment>
<reference evidence="11 12" key="1">
    <citation type="journal article" date="2019" name="Nat. Ecol. Evol.">
        <title>Megaphylogeny resolves global patterns of mushroom evolution.</title>
        <authorList>
            <person name="Varga T."/>
            <person name="Krizsan K."/>
            <person name="Foldi C."/>
            <person name="Dima B."/>
            <person name="Sanchez-Garcia M."/>
            <person name="Sanchez-Ramirez S."/>
            <person name="Szollosi G.J."/>
            <person name="Szarkandi J.G."/>
            <person name="Papp V."/>
            <person name="Albert L."/>
            <person name="Andreopoulos W."/>
            <person name="Angelini C."/>
            <person name="Antonin V."/>
            <person name="Barry K.W."/>
            <person name="Bougher N.L."/>
            <person name="Buchanan P."/>
            <person name="Buyck B."/>
            <person name="Bense V."/>
            <person name="Catcheside P."/>
            <person name="Chovatia M."/>
            <person name="Cooper J."/>
            <person name="Damon W."/>
            <person name="Desjardin D."/>
            <person name="Finy P."/>
            <person name="Geml J."/>
            <person name="Haridas S."/>
            <person name="Hughes K."/>
            <person name="Justo A."/>
            <person name="Karasinski D."/>
            <person name="Kautmanova I."/>
            <person name="Kiss B."/>
            <person name="Kocsube S."/>
            <person name="Kotiranta H."/>
            <person name="LaButti K.M."/>
            <person name="Lechner B.E."/>
            <person name="Liimatainen K."/>
            <person name="Lipzen A."/>
            <person name="Lukacs Z."/>
            <person name="Mihaltcheva S."/>
            <person name="Morgado L.N."/>
            <person name="Niskanen T."/>
            <person name="Noordeloos M.E."/>
            <person name="Ohm R.A."/>
            <person name="Ortiz-Santana B."/>
            <person name="Ovrebo C."/>
            <person name="Racz N."/>
            <person name="Riley R."/>
            <person name="Savchenko A."/>
            <person name="Shiryaev A."/>
            <person name="Soop K."/>
            <person name="Spirin V."/>
            <person name="Szebenyi C."/>
            <person name="Tomsovsky M."/>
            <person name="Tulloss R.E."/>
            <person name="Uehling J."/>
            <person name="Grigoriev I.V."/>
            <person name="Vagvolgyi C."/>
            <person name="Papp T."/>
            <person name="Martin F.M."/>
            <person name="Miettinen O."/>
            <person name="Hibbett D.S."/>
            <person name="Nagy L.G."/>
        </authorList>
    </citation>
    <scope>NUCLEOTIDE SEQUENCE [LARGE SCALE GENOMIC DNA]</scope>
    <source>
        <strain evidence="11 12">FP101781</strain>
    </source>
</reference>
<feature type="compositionally biased region" description="Polar residues" evidence="7">
    <location>
        <begin position="407"/>
        <end position="416"/>
    </location>
</feature>
<feature type="compositionally biased region" description="Polar residues" evidence="7">
    <location>
        <begin position="1052"/>
        <end position="1061"/>
    </location>
</feature>
<feature type="domain" description="Dicer dsRNA-binding fold" evidence="10">
    <location>
        <begin position="407"/>
        <end position="503"/>
    </location>
</feature>
<dbReference type="PROSITE" id="PS51194">
    <property type="entry name" value="HELICASE_CTER"/>
    <property type="match status" value="1"/>
</dbReference>
<feature type="region of interest" description="Disordered" evidence="7">
    <location>
        <begin position="685"/>
        <end position="712"/>
    </location>
</feature>
<dbReference type="InterPro" id="IPR001650">
    <property type="entry name" value="Helicase_C-like"/>
</dbReference>
<dbReference type="GO" id="GO:0004525">
    <property type="term" value="F:ribonuclease III activity"/>
    <property type="evidence" value="ECO:0007669"/>
    <property type="project" value="InterPro"/>
</dbReference>
<evidence type="ECO:0000256" key="2">
    <source>
        <dbReference type="ARBA" id="ARBA00022741"/>
    </source>
</evidence>
<dbReference type="GO" id="GO:0005524">
    <property type="term" value="F:ATP binding"/>
    <property type="evidence" value="ECO:0007669"/>
    <property type="project" value="UniProtKB-KW"/>
</dbReference>